<dbReference type="InterPro" id="IPR029058">
    <property type="entry name" value="AB_hydrolase_fold"/>
</dbReference>
<name>A0A9W9F3S9_9EURO</name>
<dbReference type="Pfam" id="PF12697">
    <property type="entry name" value="Abhydrolase_6"/>
    <property type="match status" value="1"/>
</dbReference>
<dbReference type="GO" id="GO:0017000">
    <property type="term" value="P:antibiotic biosynthetic process"/>
    <property type="evidence" value="ECO:0007669"/>
    <property type="project" value="UniProtKB-ARBA"/>
</dbReference>
<accession>A0A9W9F3S9</accession>
<dbReference type="InterPro" id="IPR052897">
    <property type="entry name" value="Sec-Metab_Biosynth_Hydrolase"/>
</dbReference>
<dbReference type="Proteomes" id="UP001149165">
    <property type="component" value="Unassembled WGS sequence"/>
</dbReference>
<sequence length="259" mass="28305">MPASKPEIVFIGGAWHYPESYAKFTTILESQQDLTVHVPQLTTMNGARPPTADLYTDTALIRQLVTELSDKSHTLIILMHSYGGQVGTNALAGLGVETRKKQGLPGGVVELVYICTHVLQEGQSVIGTMEQKGHAEYVPILFDFAEDGTCIPGDSKGMVGTGLSEEDLDVYLQGLGRWSGKAFYQPLEHCAWRDIPVSYIQTPPDALMPLAYQKAFVEDMEAAGRRVRVFELVTGHCPNITKPEELASIIQEIVGDVMG</sequence>
<comment type="caution">
    <text evidence="2">The sequence shown here is derived from an EMBL/GenBank/DDBJ whole genome shotgun (WGS) entry which is preliminary data.</text>
</comment>
<dbReference type="GO" id="GO:0072330">
    <property type="term" value="P:monocarboxylic acid biosynthetic process"/>
    <property type="evidence" value="ECO:0007669"/>
    <property type="project" value="UniProtKB-ARBA"/>
</dbReference>
<dbReference type="EMBL" id="JAPQKH010000006">
    <property type="protein sequence ID" value="KAJ5093069.1"/>
    <property type="molecule type" value="Genomic_DNA"/>
</dbReference>
<organism evidence="2 3">
    <name type="scientific">Penicillium angulare</name>
    <dbReference type="NCBI Taxonomy" id="116970"/>
    <lineage>
        <taxon>Eukaryota</taxon>
        <taxon>Fungi</taxon>
        <taxon>Dikarya</taxon>
        <taxon>Ascomycota</taxon>
        <taxon>Pezizomycotina</taxon>
        <taxon>Eurotiomycetes</taxon>
        <taxon>Eurotiomycetidae</taxon>
        <taxon>Eurotiales</taxon>
        <taxon>Aspergillaceae</taxon>
        <taxon>Penicillium</taxon>
    </lineage>
</organism>
<reference evidence="2" key="1">
    <citation type="submission" date="2022-11" db="EMBL/GenBank/DDBJ databases">
        <authorList>
            <person name="Petersen C."/>
        </authorList>
    </citation>
    <scope>NUCLEOTIDE SEQUENCE</scope>
    <source>
        <strain evidence="2">IBT 30069</strain>
    </source>
</reference>
<evidence type="ECO:0000313" key="3">
    <source>
        <dbReference type="Proteomes" id="UP001149165"/>
    </source>
</evidence>
<evidence type="ECO:0000313" key="2">
    <source>
        <dbReference type="EMBL" id="KAJ5093069.1"/>
    </source>
</evidence>
<dbReference type="InterPro" id="IPR000073">
    <property type="entry name" value="AB_hydrolase_1"/>
</dbReference>
<dbReference type="PANTHER" id="PTHR37017">
    <property type="entry name" value="AB HYDROLASE-1 DOMAIN-CONTAINING PROTEIN-RELATED"/>
    <property type="match status" value="1"/>
</dbReference>
<dbReference type="Gene3D" id="3.40.50.1820">
    <property type="entry name" value="alpha/beta hydrolase"/>
    <property type="match status" value="1"/>
</dbReference>
<evidence type="ECO:0000259" key="1">
    <source>
        <dbReference type="Pfam" id="PF12697"/>
    </source>
</evidence>
<dbReference type="SUPFAM" id="SSF53474">
    <property type="entry name" value="alpha/beta-Hydrolases"/>
    <property type="match status" value="1"/>
</dbReference>
<dbReference type="AlphaFoldDB" id="A0A9W9F3S9"/>
<reference evidence="2" key="2">
    <citation type="journal article" date="2023" name="IMA Fungus">
        <title>Comparative genomic study of the Penicillium genus elucidates a diverse pangenome and 15 lateral gene transfer events.</title>
        <authorList>
            <person name="Petersen C."/>
            <person name="Sorensen T."/>
            <person name="Nielsen M.R."/>
            <person name="Sondergaard T.E."/>
            <person name="Sorensen J.L."/>
            <person name="Fitzpatrick D.A."/>
            <person name="Frisvad J.C."/>
            <person name="Nielsen K.L."/>
        </authorList>
    </citation>
    <scope>NUCLEOTIDE SEQUENCE</scope>
    <source>
        <strain evidence="2">IBT 30069</strain>
    </source>
</reference>
<dbReference type="PANTHER" id="PTHR37017:SF10">
    <property type="entry name" value="AB HYDROLASE-1 DOMAIN-CONTAINING PROTEIN"/>
    <property type="match status" value="1"/>
</dbReference>
<protein>
    <recommendedName>
        <fullName evidence="1">AB hydrolase-1 domain-containing protein</fullName>
    </recommendedName>
</protein>
<dbReference type="OrthoDB" id="408373at2759"/>
<proteinExistence type="predicted"/>
<feature type="domain" description="AB hydrolase-1" evidence="1">
    <location>
        <begin position="8"/>
        <end position="248"/>
    </location>
</feature>
<keyword evidence="3" id="KW-1185">Reference proteome</keyword>
<gene>
    <name evidence="2" type="ORF">N7456_008930</name>
</gene>